<dbReference type="InterPro" id="IPR050697">
    <property type="entry name" value="Adenylyl/Guanylyl_Cyclase_3/4"/>
</dbReference>
<dbReference type="PANTHER" id="PTHR43081">
    <property type="entry name" value="ADENYLATE CYCLASE, TERMINAL-DIFFERENTIATION SPECIFIC-RELATED"/>
    <property type="match status" value="1"/>
</dbReference>
<reference evidence="3 4" key="1">
    <citation type="journal article" date="2013" name="Genome Biol.">
        <title>Comparative genomics of the core and accessory genomes of 48 Sinorhizobium strains comprising five genospecies.</title>
        <authorList>
            <person name="Sugawara M."/>
            <person name="Epstein B."/>
            <person name="Badgley B.D."/>
            <person name="Unno T."/>
            <person name="Xu L."/>
            <person name="Reese J."/>
            <person name="Gyaneshwar P."/>
            <person name="Denny R."/>
            <person name="Mudge J."/>
            <person name="Bharti A.K."/>
            <person name="Farmer A.D."/>
            <person name="May G.D."/>
            <person name="Woodward J.E."/>
            <person name="Medigue C."/>
            <person name="Vallenet D."/>
            <person name="Lajus A."/>
            <person name="Rouy Z."/>
            <person name="Martinez-Vaz B."/>
            <person name="Tiffin P."/>
            <person name="Young N.D."/>
            <person name="Sadowsky M.J."/>
        </authorList>
    </citation>
    <scope>NUCLEOTIDE SEQUENCE [LARGE SCALE GENOMIC DNA]</scope>
    <source>
        <strain evidence="3 4">USDA205</strain>
    </source>
</reference>
<dbReference type="RefSeq" id="WP_037435067.1">
    <property type="nucleotide sequence ID" value="NZ_BJNI01000085.1"/>
</dbReference>
<dbReference type="AlphaFoldDB" id="A0A844A9L2"/>
<dbReference type="EMBL" id="WISZ01000123">
    <property type="protein sequence ID" value="MQX09653.1"/>
    <property type="molecule type" value="Genomic_DNA"/>
</dbReference>
<proteinExistence type="predicted"/>
<dbReference type="CDD" id="cd07302">
    <property type="entry name" value="CHD"/>
    <property type="match status" value="1"/>
</dbReference>
<dbReference type="Proteomes" id="UP000466694">
    <property type="component" value="Unassembled WGS sequence"/>
</dbReference>
<dbReference type="InterPro" id="IPR001054">
    <property type="entry name" value="A/G_cyclase"/>
</dbReference>
<evidence type="ECO:0000259" key="2">
    <source>
        <dbReference type="PROSITE" id="PS50125"/>
    </source>
</evidence>
<dbReference type="PROSITE" id="PS50125">
    <property type="entry name" value="GUANYLATE_CYCLASE_2"/>
    <property type="match status" value="1"/>
</dbReference>
<evidence type="ECO:0000256" key="1">
    <source>
        <dbReference type="SAM" id="Coils"/>
    </source>
</evidence>
<feature type="domain" description="Guanylate cyclase" evidence="2">
    <location>
        <begin position="220"/>
        <end position="351"/>
    </location>
</feature>
<dbReference type="PANTHER" id="PTHR43081:SF11">
    <property type="entry name" value="BLR2264 PROTEIN"/>
    <property type="match status" value="1"/>
</dbReference>
<protein>
    <submittedName>
        <fullName evidence="3">Adenylate/guanylate cyclase domain-containing protein</fullName>
    </submittedName>
</protein>
<dbReference type="InterPro" id="IPR029787">
    <property type="entry name" value="Nucleotide_cyclase"/>
</dbReference>
<accession>A0A844A9L2</accession>
<evidence type="ECO:0000313" key="4">
    <source>
        <dbReference type="Proteomes" id="UP000466694"/>
    </source>
</evidence>
<name>A0A844A9L2_RHIFR</name>
<evidence type="ECO:0000313" key="3">
    <source>
        <dbReference type="EMBL" id="MQX09653.1"/>
    </source>
</evidence>
<gene>
    <name evidence="3" type="ORF">GHK48_15570</name>
</gene>
<dbReference type="SUPFAM" id="SSF55073">
    <property type="entry name" value="Nucleotide cyclase"/>
    <property type="match status" value="1"/>
</dbReference>
<dbReference type="Pfam" id="PF00211">
    <property type="entry name" value="Guanylate_cyc"/>
    <property type="match status" value="1"/>
</dbReference>
<feature type="coiled-coil region" evidence="1">
    <location>
        <begin position="277"/>
        <end position="304"/>
    </location>
</feature>
<sequence>MTSERTERILDWLLNEGLRGASEGHLIAGFCERVRALGVKLVEAAIFLDTLHPVRESEGFYWEPSKSLDARQREFLRDDSEDNDRQWRSSPFHHMLENGLSELHLPLGGDVPDQFPVLAELKQAGHTGYFAQILPLGGTDAIGEMDNLYCRWSTDRAGGFRREDLDAFRRLVPALTLAIKSAALRQVANSLVEVYLGHDAGKRVLEGRIARGRVESIHTVLWCSDMANYTSLSETVHSSELIAMLNDYAEATISGIHHCGGDVLKLIGDGVLAIFNRADAKEAADAALQARRRLAENLSLLNERRCGLGLATTSIYLGLHFGEVFYGNIGSDERLDFTVIGPAVNEVCRIAASCRTLGRSLLVSENFRALLADRDAEYLADVGTFQLKGVRNPRRLYAPKIELSSCQCSSEKGPAVT</sequence>
<comment type="caution">
    <text evidence="3">The sequence shown here is derived from an EMBL/GenBank/DDBJ whole genome shotgun (WGS) entry which is preliminary data.</text>
</comment>
<dbReference type="GO" id="GO:0006171">
    <property type="term" value="P:cAMP biosynthetic process"/>
    <property type="evidence" value="ECO:0007669"/>
    <property type="project" value="TreeGrafter"/>
</dbReference>
<dbReference type="GO" id="GO:0035556">
    <property type="term" value="P:intracellular signal transduction"/>
    <property type="evidence" value="ECO:0007669"/>
    <property type="project" value="InterPro"/>
</dbReference>
<keyword evidence="1" id="KW-0175">Coiled coil</keyword>
<dbReference type="Gene3D" id="3.30.70.1230">
    <property type="entry name" value="Nucleotide cyclase"/>
    <property type="match status" value="1"/>
</dbReference>
<dbReference type="GO" id="GO:0004016">
    <property type="term" value="F:adenylate cyclase activity"/>
    <property type="evidence" value="ECO:0007669"/>
    <property type="project" value="UniProtKB-ARBA"/>
</dbReference>
<organism evidence="3 4">
    <name type="scientific">Rhizobium fredii</name>
    <name type="common">Sinorhizobium fredii</name>
    <dbReference type="NCBI Taxonomy" id="380"/>
    <lineage>
        <taxon>Bacteria</taxon>
        <taxon>Pseudomonadati</taxon>
        <taxon>Pseudomonadota</taxon>
        <taxon>Alphaproteobacteria</taxon>
        <taxon>Hyphomicrobiales</taxon>
        <taxon>Rhizobiaceae</taxon>
        <taxon>Sinorhizobium/Ensifer group</taxon>
        <taxon>Sinorhizobium</taxon>
    </lineage>
</organism>